<evidence type="ECO:0000313" key="9">
    <source>
        <dbReference type="EMBL" id="KAF1980828.1"/>
    </source>
</evidence>
<dbReference type="PANTHER" id="PTHR23502">
    <property type="entry name" value="MAJOR FACILITATOR SUPERFAMILY"/>
    <property type="match status" value="1"/>
</dbReference>
<dbReference type="AlphaFoldDB" id="A0A6G1GJC7"/>
<feature type="compositionally biased region" description="Basic and acidic residues" evidence="6">
    <location>
        <begin position="8"/>
        <end position="29"/>
    </location>
</feature>
<feature type="transmembrane region" description="Helical" evidence="7">
    <location>
        <begin position="118"/>
        <end position="136"/>
    </location>
</feature>
<evidence type="ECO:0000256" key="3">
    <source>
        <dbReference type="ARBA" id="ARBA00022692"/>
    </source>
</evidence>
<dbReference type="PANTHER" id="PTHR23502:SF38">
    <property type="entry name" value="POLYAMINE TRANSPORTER 4"/>
    <property type="match status" value="1"/>
</dbReference>
<evidence type="ECO:0000256" key="2">
    <source>
        <dbReference type="ARBA" id="ARBA00008335"/>
    </source>
</evidence>
<name>A0A6G1GJC7_9PEZI</name>
<feature type="transmembrane region" description="Helical" evidence="7">
    <location>
        <begin position="84"/>
        <end position="106"/>
    </location>
</feature>
<accession>A0A6G1GJC7</accession>
<sequence length="512" mass="56925">MGGEATLELERTRTTRHGEEEKKEERRDSILSVPWEDDPDNPHNWSTAKRVFHTYLPGSIAFVCTLASSIYSPAVGDIVDQWHVSTTVALLPYSFYVLGLAFGPILGSPLSETFGRKIVYMVAIPIFALFILGSGFSQSIGALTVTRFFAGVFGSPGLSVGSATIADVWGPTERCIPMTLYVATPFMGPSLGPLIGGYVVMYMDPRWTAWVTLFAVCIFLGPLYFGMSETYRKRVIHIKERKLRKKHGIPHPPNPPLLPTIKTFVVQTVTRPIIMLFTEPIPMFFGLYVAFNFAMQYSFFAAFPEVFQIFYSFDLGDIGLAFIGLGVGVFIAMLMIIAQDRWMYTPKVTAWREAAAAATEEAKRRGSVSERPQTITPPPEWRLWIAFPGGIIVPCGLFMFAWSAGRTHWIVPIIGMGIFGMGEMFIFMAANLYIMDFYGPLYGASAMAGNVLLRYVLGAALPLCSIQMYEGMGTEWATSLLAFISLLMAVIPWCFYRWGPALRRISKFADGG</sequence>
<feature type="transmembrane region" description="Helical" evidence="7">
    <location>
        <begin position="207"/>
        <end position="225"/>
    </location>
</feature>
<feature type="transmembrane region" description="Helical" evidence="7">
    <location>
        <begin position="476"/>
        <end position="496"/>
    </location>
</feature>
<dbReference type="InterPro" id="IPR020846">
    <property type="entry name" value="MFS_dom"/>
</dbReference>
<evidence type="ECO:0000313" key="10">
    <source>
        <dbReference type="Proteomes" id="UP000800041"/>
    </source>
</evidence>
<keyword evidence="3 7" id="KW-0812">Transmembrane</keyword>
<keyword evidence="4 7" id="KW-1133">Transmembrane helix</keyword>
<feature type="transmembrane region" description="Helical" evidence="7">
    <location>
        <begin position="148"/>
        <end position="168"/>
    </location>
</feature>
<comment type="subcellular location">
    <subcellularLocation>
        <location evidence="1">Membrane</location>
        <topology evidence="1">Multi-pass membrane protein</topology>
    </subcellularLocation>
</comment>
<dbReference type="InterPro" id="IPR011701">
    <property type="entry name" value="MFS"/>
</dbReference>
<evidence type="ECO:0000259" key="8">
    <source>
        <dbReference type="PROSITE" id="PS50850"/>
    </source>
</evidence>
<dbReference type="OrthoDB" id="3936150at2759"/>
<feature type="transmembrane region" description="Helical" evidence="7">
    <location>
        <begin position="318"/>
        <end position="338"/>
    </location>
</feature>
<comment type="similarity">
    <text evidence="2">Belongs to the major facilitator superfamily.</text>
</comment>
<evidence type="ECO:0000256" key="6">
    <source>
        <dbReference type="SAM" id="MobiDB-lite"/>
    </source>
</evidence>
<dbReference type="SUPFAM" id="SSF103473">
    <property type="entry name" value="MFS general substrate transporter"/>
    <property type="match status" value="1"/>
</dbReference>
<evidence type="ECO:0000256" key="1">
    <source>
        <dbReference type="ARBA" id="ARBA00004141"/>
    </source>
</evidence>
<protein>
    <submittedName>
        <fullName evidence="9">MFS general substrate transporter</fullName>
    </submittedName>
</protein>
<reference evidence="9" key="1">
    <citation type="journal article" date="2020" name="Stud. Mycol.">
        <title>101 Dothideomycetes genomes: a test case for predicting lifestyles and emergence of pathogens.</title>
        <authorList>
            <person name="Haridas S."/>
            <person name="Albert R."/>
            <person name="Binder M."/>
            <person name="Bloem J."/>
            <person name="Labutti K."/>
            <person name="Salamov A."/>
            <person name="Andreopoulos B."/>
            <person name="Baker S."/>
            <person name="Barry K."/>
            <person name="Bills G."/>
            <person name="Bluhm B."/>
            <person name="Cannon C."/>
            <person name="Castanera R."/>
            <person name="Culley D."/>
            <person name="Daum C."/>
            <person name="Ezra D."/>
            <person name="Gonzalez J."/>
            <person name="Henrissat B."/>
            <person name="Kuo A."/>
            <person name="Liang C."/>
            <person name="Lipzen A."/>
            <person name="Lutzoni F."/>
            <person name="Magnuson J."/>
            <person name="Mondo S."/>
            <person name="Nolan M."/>
            <person name="Ohm R."/>
            <person name="Pangilinan J."/>
            <person name="Park H.-J."/>
            <person name="Ramirez L."/>
            <person name="Alfaro M."/>
            <person name="Sun H."/>
            <person name="Tritt A."/>
            <person name="Yoshinaga Y."/>
            <person name="Zwiers L.-H."/>
            <person name="Turgeon B."/>
            <person name="Goodwin S."/>
            <person name="Spatafora J."/>
            <person name="Crous P."/>
            <person name="Grigoriev I."/>
        </authorList>
    </citation>
    <scope>NUCLEOTIDE SEQUENCE</scope>
    <source>
        <strain evidence="9">CBS 113979</strain>
    </source>
</reference>
<feature type="transmembrane region" description="Helical" evidence="7">
    <location>
        <begin position="281"/>
        <end position="303"/>
    </location>
</feature>
<evidence type="ECO:0000256" key="5">
    <source>
        <dbReference type="ARBA" id="ARBA00023136"/>
    </source>
</evidence>
<dbReference type="GO" id="GO:0015606">
    <property type="term" value="F:spermidine transmembrane transporter activity"/>
    <property type="evidence" value="ECO:0007669"/>
    <property type="project" value="TreeGrafter"/>
</dbReference>
<dbReference type="PROSITE" id="PS50850">
    <property type="entry name" value="MFS"/>
    <property type="match status" value="1"/>
</dbReference>
<evidence type="ECO:0000256" key="7">
    <source>
        <dbReference type="SAM" id="Phobius"/>
    </source>
</evidence>
<dbReference type="EMBL" id="ML977218">
    <property type="protein sequence ID" value="KAF1980828.1"/>
    <property type="molecule type" value="Genomic_DNA"/>
</dbReference>
<dbReference type="CDD" id="cd17323">
    <property type="entry name" value="MFS_Tpo1_MDR_like"/>
    <property type="match status" value="1"/>
</dbReference>
<dbReference type="InterPro" id="IPR036259">
    <property type="entry name" value="MFS_trans_sf"/>
</dbReference>
<feature type="transmembrane region" description="Helical" evidence="7">
    <location>
        <begin position="52"/>
        <end position="72"/>
    </location>
</feature>
<dbReference type="GO" id="GO:0005886">
    <property type="term" value="C:plasma membrane"/>
    <property type="evidence" value="ECO:0007669"/>
    <property type="project" value="TreeGrafter"/>
</dbReference>
<feature type="transmembrane region" description="Helical" evidence="7">
    <location>
        <begin position="409"/>
        <end position="430"/>
    </location>
</feature>
<dbReference type="Pfam" id="PF07690">
    <property type="entry name" value="MFS_1"/>
    <property type="match status" value="1"/>
</dbReference>
<gene>
    <name evidence="9" type="ORF">K402DRAFT_343668</name>
</gene>
<dbReference type="Proteomes" id="UP000800041">
    <property type="component" value="Unassembled WGS sequence"/>
</dbReference>
<dbReference type="Gene3D" id="1.20.1250.20">
    <property type="entry name" value="MFS general substrate transporter like domains"/>
    <property type="match status" value="1"/>
</dbReference>
<organism evidence="9 10">
    <name type="scientific">Aulographum hederae CBS 113979</name>
    <dbReference type="NCBI Taxonomy" id="1176131"/>
    <lineage>
        <taxon>Eukaryota</taxon>
        <taxon>Fungi</taxon>
        <taxon>Dikarya</taxon>
        <taxon>Ascomycota</taxon>
        <taxon>Pezizomycotina</taxon>
        <taxon>Dothideomycetes</taxon>
        <taxon>Pleosporomycetidae</taxon>
        <taxon>Aulographales</taxon>
        <taxon>Aulographaceae</taxon>
    </lineage>
</organism>
<feature type="region of interest" description="Disordered" evidence="6">
    <location>
        <begin position="1"/>
        <end position="35"/>
    </location>
</feature>
<feature type="domain" description="Major facilitator superfamily (MFS) profile" evidence="8">
    <location>
        <begin position="53"/>
        <end position="500"/>
    </location>
</feature>
<feature type="transmembrane region" description="Helical" evidence="7">
    <location>
        <begin position="381"/>
        <end position="403"/>
    </location>
</feature>
<evidence type="ECO:0000256" key="4">
    <source>
        <dbReference type="ARBA" id="ARBA00022989"/>
    </source>
</evidence>
<keyword evidence="5 7" id="KW-0472">Membrane</keyword>
<feature type="transmembrane region" description="Helical" evidence="7">
    <location>
        <begin position="180"/>
        <end position="201"/>
    </location>
</feature>
<keyword evidence="10" id="KW-1185">Reference proteome</keyword>
<dbReference type="FunFam" id="1.20.1250.20:FF:000082">
    <property type="entry name" value="MFS multidrug transporter, putative"/>
    <property type="match status" value="1"/>
</dbReference>
<dbReference type="GO" id="GO:0000297">
    <property type="term" value="F:spermine transmembrane transporter activity"/>
    <property type="evidence" value="ECO:0007669"/>
    <property type="project" value="TreeGrafter"/>
</dbReference>
<proteinExistence type="inferred from homology"/>